<dbReference type="InterPro" id="IPR011785">
    <property type="entry name" value="Tscrpt_reg_PpsR-CrtJ"/>
</dbReference>
<name>A0A5M6ZI78_9PROT</name>
<dbReference type="Gene3D" id="3.30.450.20">
    <property type="entry name" value="PAS domain"/>
    <property type="match status" value="3"/>
</dbReference>
<reference evidence="2 3" key="1">
    <citation type="submission" date="2019-09" db="EMBL/GenBank/DDBJ databases">
        <authorList>
            <person name="Kevbrin V."/>
            <person name="Grouzdev D.S."/>
        </authorList>
    </citation>
    <scope>NUCLEOTIDE SEQUENCE [LARGE SCALE GENOMIC DNA]</scope>
    <source>
        <strain evidence="2 3">G-192</strain>
    </source>
</reference>
<proteinExistence type="predicted"/>
<dbReference type="InterPro" id="IPR013656">
    <property type="entry name" value="PAS_4"/>
</dbReference>
<dbReference type="Pfam" id="PF08448">
    <property type="entry name" value="PAS_4"/>
    <property type="match status" value="1"/>
</dbReference>
<protein>
    <submittedName>
        <fullName evidence="2">Transcriptional regulator PpsR</fullName>
    </submittedName>
</protein>
<accession>A0A5M6ZI78</accession>
<dbReference type="NCBIfam" id="TIGR02040">
    <property type="entry name" value="PpsR-CrtJ"/>
    <property type="match status" value="1"/>
</dbReference>
<dbReference type="SUPFAM" id="SSF55785">
    <property type="entry name" value="PYP-like sensor domain (PAS domain)"/>
    <property type="match status" value="2"/>
</dbReference>
<dbReference type="SUPFAM" id="SSF46689">
    <property type="entry name" value="Homeodomain-like"/>
    <property type="match status" value="1"/>
</dbReference>
<comment type="caution">
    <text evidence="2">The sequence shown here is derived from an EMBL/GenBank/DDBJ whole genome shotgun (WGS) entry which is preliminary data.</text>
</comment>
<dbReference type="Proteomes" id="UP000325122">
    <property type="component" value="Unassembled WGS sequence"/>
</dbReference>
<dbReference type="RefSeq" id="WP_150023287.1">
    <property type="nucleotide sequence ID" value="NZ_VWOJ01000002.1"/>
</dbReference>
<dbReference type="Pfam" id="PF02954">
    <property type="entry name" value="HTH_8"/>
    <property type="match status" value="1"/>
</dbReference>
<dbReference type="EMBL" id="VWOJ01000002">
    <property type="protein sequence ID" value="KAA5804020.1"/>
    <property type="molecule type" value="Genomic_DNA"/>
</dbReference>
<gene>
    <name evidence="2" type="primary">ppsR</name>
    <name evidence="2" type="ORF">F1654_09575</name>
</gene>
<dbReference type="InterPro" id="IPR052155">
    <property type="entry name" value="Biofilm_reg_signaling"/>
</dbReference>
<sequence>MDTKATEGPNAQFRSRDVALSAFIDEMAADLAANAADLALLVDHRGVIRDAAYSGDEFADEDAVDSWIGRKWIELVQDDSRDKISALLNAPAHAGKRRWRHVNHAQPGGHDLPVRYFTLPTGREGWTLAIGRDLRAAARMQKRLIEAQRAMEQDYARVREAETRFRLLFQLSSEGVIIVEGASSKVTDVNAAAARLLGRPAQRLEGRTLDGVFGPARSEAVRETLAVARKTGRTERVELTLEGAHQPCQLSASIYRQGRDVHYLVRIAEMNAPAAAQSGASLARLAAILPDGLVLTGEDGKILSVNEAFADIVQLSDVKAAAGTPVETYLGRTETEVNVLMANLREHGVIRNFATMVRSQHDLREPVEVSAVAAPGPSGTVYGFSIRPVGRRLVAGRRESGAAMPASVDQLTDLVGRVALKDIVRESTDMIEQSCIEAALALTNDNRASAAEILGLSRQSLYAKMHRHKIGELTPKPEH</sequence>
<dbReference type="InterPro" id="IPR000014">
    <property type="entry name" value="PAS"/>
</dbReference>
<dbReference type="InterPro" id="IPR009057">
    <property type="entry name" value="Homeodomain-like_sf"/>
</dbReference>
<keyword evidence="3" id="KW-1185">Reference proteome</keyword>
<dbReference type="Gene3D" id="1.10.10.60">
    <property type="entry name" value="Homeodomain-like"/>
    <property type="match status" value="1"/>
</dbReference>
<evidence type="ECO:0000259" key="1">
    <source>
        <dbReference type="PROSITE" id="PS50112"/>
    </source>
</evidence>
<dbReference type="PROSITE" id="PS50112">
    <property type="entry name" value="PAS"/>
    <property type="match status" value="1"/>
</dbReference>
<dbReference type="InterPro" id="IPR035965">
    <property type="entry name" value="PAS-like_dom_sf"/>
</dbReference>
<dbReference type="PRINTS" id="PR01590">
    <property type="entry name" value="HTHFIS"/>
</dbReference>
<dbReference type="CDD" id="cd00130">
    <property type="entry name" value="PAS"/>
    <property type="match status" value="1"/>
</dbReference>
<evidence type="ECO:0000313" key="2">
    <source>
        <dbReference type="EMBL" id="KAA5804020.1"/>
    </source>
</evidence>
<evidence type="ECO:0000313" key="3">
    <source>
        <dbReference type="Proteomes" id="UP000325122"/>
    </source>
</evidence>
<dbReference type="AlphaFoldDB" id="A0A5M6ZI78"/>
<dbReference type="Gene3D" id="1.20.5.430">
    <property type="match status" value="1"/>
</dbReference>
<dbReference type="PANTHER" id="PTHR44757">
    <property type="entry name" value="DIGUANYLATE CYCLASE DGCP"/>
    <property type="match status" value="1"/>
</dbReference>
<dbReference type="PANTHER" id="PTHR44757:SF2">
    <property type="entry name" value="BIOFILM ARCHITECTURE MAINTENANCE PROTEIN MBAA"/>
    <property type="match status" value="1"/>
</dbReference>
<feature type="domain" description="PAS" evidence="1">
    <location>
        <begin position="161"/>
        <end position="232"/>
    </location>
</feature>
<dbReference type="GO" id="GO:0043565">
    <property type="term" value="F:sequence-specific DNA binding"/>
    <property type="evidence" value="ECO:0007669"/>
    <property type="project" value="InterPro"/>
</dbReference>
<dbReference type="SMART" id="SM00091">
    <property type="entry name" value="PAS"/>
    <property type="match status" value="3"/>
</dbReference>
<dbReference type="NCBIfam" id="TIGR00229">
    <property type="entry name" value="sensory_box"/>
    <property type="match status" value="1"/>
</dbReference>
<organism evidence="2 3">
    <name type="scientific">Alkalicaulis satelles</name>
    <dbReference type="NCBI Taxonomy" id="2609175"/>
    <lineage>
        <taxon>Bacteria</taxon>
        <taxon>Pseudomonadati</taxon>
        <taxon>Pseudomonadota</taxon>
        <taxon>Alphaproteobacteria</taxon>
        <taxon>Maricaulales</taxon>
        <taxon>Maricaulaceae</taxon>
        <taxon>Alkalicaulis</taxon>
    </lineage>
</organism>
<dbReference type="InterPro" id="IPR002197">
    <property type="entry name" value="HTH_Fis"/>
</dbReference>
<dbReference type="Pfam" id="PF13188">
    <property type="entry name" value="PAS_8"/>
    <property type="match status" value="1"/>
</dbReference>